<organism evidence="5 6">
    <name type="scientific">Myxococcus xanthus (strain DK1622)</name>
    <dbReference type="NCBI Taxonomy" id="246197"/>
    <lineage>
        <taxon>Bacteria</taxon>
        <taxon>Pseudomonadati</taxon>
        <taxon>Myxococcota</taxon>
        <taxon>Myxococcia</taxon>
        <taxon>Myxococcales</taxon>
        <taxon>Cystobacterineae</taxon>
        <taxon>Myxococcaceae</taxon>
        <taxon>Myxococcus</taxon>
    </lineage>
</organism>
<evidence type="ECO:0000313" key="6">
    <source>
        <dbReference type="Proteomes" id="UP000002402"/>
    </source>
</evidence>
<keyword evidence="2" id="KW-0479">Metal-binding</keyword>
<dbReference type="eggNOG" id="COG3791">
    <property type="taxonomic scope" value="Bacteria"/>
</dbReference>
<dbReference type="InterPro" id="IPR011057">
    <property type="entry name" value="Mss4-like_sf"/>
</dbReference>
<dbReference type="GO" id="GO:0046872">
    <property type="term" value="F:metal ion binding"/>
    <property type="evidence" value="ECO:0007669"/>
    <property type="project" value="UniProtKB-KW"/>
</dbReference>
<dbReference type="AlphaFoldDB" id="Q1CZR1"/>
<evidence type="ECO:0000256" key="1">
    <source>
        <dbReference type="ARBA" id="ARBA00005495"/>
    </source>
</evidence>
<sequence length="133" mass="14542">MPLIPCALGQDARMSESKRYEGGCHCGLVRYDVSLDLSQPLVSCNCSICLKTGMLLGFAPAEQFNLQKGAEHITDYQFGKKSIHHLFCDTCGVRSFGKGTMPDGKEMRAINVRCLDGIELDGLPVMKVDGKNL</sequence>
<dbReference type="Pfam" id="PF04828">
    <property type="entry name" value="GFA"/>
    <property type="match status" value="1"/>
</dbReference>
<dbReference type="KEGG" id="mxa:MXAN_5977"/>
<dbReference type="PROSITE" id="PS51891">
    <property type="entry name" value="CENP_V_GFA"/>
    <property type="match status" value="1"/>
</dbReference>
<evidence type="ECO:0000259" key="4">
    <source>
        <dbReference type="PROSITE" id="PS51891"/>
    </source>
</evidence>
<dbReference type="STRING" id="246197.MXAN_5977"/>
<comment type="similarity">
    <text evidence="1">Belongs to the Gfa family.</text>
</comment>
<evidence type="ECO:0000256" key="2">
    <source>
        <dbReference type="ARBA" id="ARBA00022723"/>
    </source>
</evidence>
<dbReference type="Proteomes" id="UP000002402">
    <property type="component" value="Chromosome"/>
</dbReference>
<dbReference type="GO" id="GO:0016846">
    <property type="term" value="F:carbon-sulfur lyase activity"/>
    <property type="evidence" value="ECO:0007669"/>
    <property type="project" value="InterPro"/>
</dbReference>
<dbReference type="PANTHER" id="PTHR28620:SF1">
    <property type="entry name" value="CENP-V_GFA DOMAIN-CONTAINING PROTEIN"/>
    <property type="match status" value="1"/>
</dbReference>
<feature type="domain" description="CENP-V/GFA" evidence="4">
    <location>
        <begin position="20"/>
        <end position="133"/>
    </location>
</feature>
<protein>
    <recommendedName>
        <fullName evidence="4">CENP-V/GFA domain-containing protein</fullName>
    </recommendedName>
</protein>
<dbReference type="SUPFAM" id="SSF51316">
    <property type="entry name" value="Mss4-like"/>
    <property type="match status" value="1"/>
</dbReference>
<dbReference type="Gene3D" id="2.170.150.70">
    <property type="match status" value="1"/>
</dbReference>
<dbReference type="OrthoDB" id="9805575at2"/>
<gene>
    <name evidence="5" type="ordered locus">MXAN_5977</name>
</gene>
<dbReference type="InterPro" id="IPR052355">
    <property type="entry name" value="CENP-V-like"/>
</dbReference>
<keyword evidence="3" id="KW-0862">Zinc</keyword>
<accession>Q1CZR1</accession>
<dbReference type="PANTHER" id="PTHR28620">
    <property type="entry name" value="CENTROMERE PROTEIN V"/>
    <property type="match status" value="1"/>
</dbReference>
<name>Q1CZR1_MYXXD</name>
<reference evidence="5 6" key="1">
    <citation type="journal article" date="2006" name="Proc. Natl. Acad. Sci. U.S.A.">
        <title>Evolution of sensory complexity recorded in a myxobacterial genome.</title>
        <authorList>
            <person name="Goldman B.S."/>
            <person name="Nierman W.C."/>
            <person name="Kaiser D."/>
            <person name="Slater S.C."/>
            <person name="Durkin A.S."/>
            <person name="Eisen J.A."/>
            <person name="Ronning C.M."/>
            <person name="Barbazuk W.B."/>
            <person name="Blanchard M."/>
            <person name="Field C."/>
            <person name="Halling C."/>
            <person name="Hinkle G."/>
            <person name="Iartchuk O."/>
            <person name="Kim H.S."/>
            <person name="Mackenzie C."/>
            <person name="Madupu R."/>
            <person name="Miller N."/>
            <person name="Shvartsbeyn A."/>
            <person name="Sullivan S.A."/>
            <person name="Vaudin M."/>
            <person name="Wiegand R."/>
            <person name="Kaplan H.B."/>
        </authorList>
    </citation>
    <scope>NUCLEOTIDE SEQUENCE [LARGE SCALE GENOMIC DNA]</scope>
    <source>
        <strain evidence="6">DK1622</strain>
    </source>
</reference>
<dbReference type="EnsemblBacteria" id="ABF90350">
    <property type="protein sequence ID" value="ABF90350"/>
    <property type="gene ID" value="MXAN_5977"/>
</dbReference>
<dbReference type="HOGENOM" id="CLU_055491_7_4_7"/>
<evidence type="ECO:0000256" key="3">
    <source>
        <dbReference type="ARBA" id="ARBA00022833"/>
    </source>
</evidence>
<keyword evidence="6" id="KW-1185">Reference proteome</keyword>
<dbReference type="InterPro" id="IPR006913">
    <property type="entry name" value="CENP-V/GFA"/>
</dbReference>
<dbReference type="EMBL" id="CP000113">
    <property type="protein sequence ID" value="ABF90350.1"/>
    <property type="molecule type" value="Genomic_DNA"/>
</dbReference>
<proteinExistence type="inferred from homology"/>
<evidence type="ECO:0000313" key="5">
    <source>
        <dbReference type="EMBL" id="ABF90350.1"/>
    </source>
</evidence>